<evidence type="ECO:0000256" key="6">
    <source>
        <dbReference type="ARBA" id="ARBA00022552"/>
    </source>
</evidence>
<comment type="catalytic activity">
    <reaction evidence="13">
        <text>cytidine(967) in 16S rRNA + S-adenosyl-L-methionine = 5-methylcytidine(967) in 16S rRNA + S-adenosyl-L-homocysteine + H(+)</text>
        <dbReference type="Rhea" id="RHEA:42748"/>
        <dbReference type="Rhea" id="RHEA-COMP:10219"/>
        <dbReference type="Rhea" id="RHEA-COMP:10220"/>
        <dbReference type="ChEBI" id="CHEBI:15378"/>
        <dbReference type="ChEBI" id="CHEBI:57856"/>
        <dbReference type="ChEBI" id="CHEBI:59789"/>
        <dbReference type="ChEBI" id="CHEBI:74483"/>
        <dbReference type="ChEBI" id="CHEBI:82748"/>
        <dbReference type="EC" id="2.1.1.176"/>
    </reaction>
</comment>
<feature type="binding site" evidence="14">
    <location>
        <position position="310"/>
    </location>
    <ligand>
        <name>S-adenosyl-L-methionine</name>
        <dbReference type="ChEBI" id="CHEBI:59789"/>
    </ligand>
</feature>
<dbReference type="Proteomes" id="UP000242850">
    <property type="component" value="Unassembled WGS sequence"/>
</dbReference>
<keyword evidence="10 14" id="KW-0694">RNA-binding</keyword>
<feature type="binding site" evidence="14">
    <location>
        <begin position="259"/>
        <end position="265"/>
    </location>
    <ligand>
        <name>S-adenosyl-L-methionine</name>
        <dbReference type="ChEBI" id="CHEBI:59789"/>
    </ligand>
</feature>
<dbReference type="GO" id="GO:0003723">
    <property type="term" value="F:RNA binding"/>
    <property type="evidence" value="ECO:0007669"/>
    <property type="project" value="UniProtKB-UniRule"/>
</dbReference>
<dbReference type="RefSeq" id="WP_103895741.1">
    <property type="nucleotide sequence ID" value="NZ_FNUK01000007.1"/>
</dbReference>
<dbReference type="InterPro" id="IPR004573">
    <property type="entry name" value="rRNA_ssu_MeTfrase_B"/>
</dbReference>
<dbReference type="Pfam" id="PF22458">
    <property type="entry name" value="RsmF-B_ferredox"/>
    <property type="match status" value="1"/>
</dbReference>
<evidence type="ECO:0000256" key="12">
    <source>
        <dbReference type="ARBA" id="ARBA00031088"/>
    </source>
</evidence>
<dbReference type="FunFam" id="3.30.70.1170:FF:000003">
    <property type="entry name" value="16S rRNA (Cytosine(967)-C(5))-methyltransferase RsmB"/>
    <property type="match status" value="1"/>
</dbReference>
<dbReference type="PANTHER" id="PTHR22807:SF53">
    <property type="entry name" value="RIBOSOMAL RNA SMALL SUBUNIT METHYLTRANSFERASE B-RELATED"/>
    <property type="match status" value="1"/>
</dbReference>
<keyword evidence="8 14" id="KW-0808">Transferase</keyword>
<dbReference type="InterPro" id="IPR049560">
    <property type="entry name" value="MeTrfase_RsmB-F_NOP2_cat"/>
</dbReference>
<dbReference type="Gene3D" id="1.10.940.10">
    <property type="entry name" value="NusB-like"/>
    <property type="match status" value="1"/>
</dbReference>
<dbReference type="InterPro" id="IPR054728">
    <property type="entry name" value="RsmB-like_ferredoxin"/>
</dbReference>
<dbReference type="NCBIfam" id="TIGR00563">
    <property type="entry name" value="rsmB"/>
    <property type="match status" value="1"/>
</dbReference>
<dbReference type="FunFam" id="3.40.50.150:FF:000022">
    <property type="entry name" value="Ribosomal RNA small subunit methyltransferase B"/>
    <property type="match status" value="1"/>
</dbReference>
<keyword evidence="6" id="KW-0698">rRNA processing</keyword>
<dbReference type="EC" id="2.1.1.176" evidence="4"/>
<dbReference type="Gene3D" id="3.40.50.150">
    <property type="entry name" value="Vaccinia Virus protein VP39"/>
    <property type="match status" value="1"/>
</dbReference>
<feature type="binding site" evidence="14">
    <location>
        <position position="283"/>
    </location>
    <ligand>
        <name>S-adenosyl-L-methionine</name>
        <dbReference type="ChEBI" id="CHEBI:59789"/>
    </ligand>
</feature>
<dbReference type="GO" id="GO:0008649">
    <property type="term" value="F:rRNA methyltransferase activity"/>
    <property type="evidence" value="ECO:0007669"/>
    <property type="project" value="InterPro"/>
</dbReference>
<dbReference type="CDD" id="cd02440">
    <property type="entry name" value="AdoMet_MTases"/>
    <property type="match status" value="1"/>
</dbReference>
<evidence type="ECO:0000256" key="8">
    <source>
        <dbReference type="ARBA" id="ARBA00022679"/>
    </source>
</evidence>
<evidence type="ECO:0000259" key="15">
    <source>
        <dbReference type="PROSITE" id="PS51686"/>
    </source>
</evidence>
<dbReference type="Gene3D" id="3.30.70.1170">
    <property type="entry name" value="Sun protein, domain 3"/>
    <property type="match status" value="1"/>
</dbReference>
<evidence type="ECO:0000256" key="2">
    <source>
        <dbReference type="ARBA" id="ARBA00004496"/>
    </source>
</evidence>
<feature type="domain" description="SAM-dependent MTase RsmB/NOP-type" evidence="15">
    <location>
        <begin position="170"/>
        <end position="443"/>
    </location>
</feature>
<dbReference type="NCBIfam" id="TIGR00446">
    <property type="entry name" value="nop2p"/>
    <property type="match status" value="1"/>
</dbReference>
<dbReference type="PROSITE" id="PS51686">
    <property type="entry name" value="SAM_MT_RSMB_NOP"/>
    <property type="match status" value="1"/>
</dbReference>
<evidence type="ECO:0000256" key="11">
    <source>
        <dbReference type="ARBA" id="ARBA00030399"/>
    </source>
</evidence>
<dbReference type="InterPro" id="IPR001678">
    <property type="entry name" value="MeTrfase_RsmB-F_NOP2_dom"/>
</dbReference>
<dbReference type="InterPro" id="IPR006027">
    <property type="entry name" value="NusB_RsmB_TIM44"/>
</dbReference>
<evidence type="ECO:0000256" key="7">
    <source>
        <dbReference type="ARBA" id="ARBA00022603"/>
    </source>
</evidence>
<evidence type="ECO:0000256" key="3">
    <source>
        <dbReference type="ARBA" id="ARBA00007494"/>
    </source>
</evidence>
<evidence type="ECO:0000313" key="16">
    <source>
        <dbReference type="EMBL" id="SEF67847.1"/>
    </source>
</evidence>
<keyword evidence="17" id="KW-1185">Reference proteome</keyword>
<evidence type="ECO:0000256" key="1">
    <source>
        <dbReference type="ARBA" id="ARBA00002724"/>
    </source>
</evidence>
<reference evidence="17" key="1">
    <citation type="submission" date="2016-10" db="EMBL/GenBank/DDBJ databases">
        <authorList>
            <person name="Varghese N."/>
            <person name="Submissions S."/>
        </authorList>
    </citation>
    <scope>NUCLEOTIDE SEQUENCE [LARGE SCALE GENOMIC DNA]</scope>
    <source>
        <strain evidence="17">DSM 5463</strain>
    </source>
</reference>
<dbReference type="EMBL" id="FNUK01000007">
    <property type="protein sequence ID" value="SEF67847.1"/>
    <property type="molecule type" value="Genomic_DNA"/>
</dbReference>
<dbReference type="InterPro" id="IPR011023">
    <property type="entry name" value="Nop2p"/>
</dbReference>
<organism evidence="16 17">
    <name type="scientific">Caloramator fervidus</name>
    <dbReference type="NCBI Taxonomy" id="29344"/>
    <lineage>
        <taxon>Bacteria</taxon>
        <taxon>Bacillati</taxon>
        <taxon>Bacillota</taxon>
        <taxon>Clostridia</taxon>
        <taxon>Eubacteriales</taxon>
        <taxon>Clostridiaceae</taxon>
        <taxon>Caloramator</taxon>
    </lineage>
</organism>
<dbReference type="InterPro" id="IPR029063">
    <property type="entry name" value="SAM-dependent_MTases_sf"/>
</dbReference>
<accession>A0A1H5U0Q0</accession>
<name>A0A1H5U0Q0_9CLOT</name>
<protein>
    <recommendedName>
        <fullName evidence="4">16S rRNA (cytosine(967)-C(5))-methyltransferase</fullName>
        <ecNumber evidence="4">2.1.1.176</ecNumber>
    </recommendedName>
    <alternativeName>
        <fullName evidence="11">16S rRNA m5C967 methyltransferase</fullName>
    </alternativeName>
    <alternativeName>
        <fullName evidence="12">rRNA (cytosine-C(5)-)-methyltransferase RsmB</fullName>
    </alternativeName>
</protein>
<evidence type="ECO:0000313" key="17">
    <source>
        <dbReference type="Proteomes" id="UP000242850"/>
    </source>
</evidence>
<evidence type="ECO:0000256" key="10">
    <source>
        <dbReference type="ARBA" id="ARBA00022884"/>
    </source>
</evidence>
<evidence type="ECO:0000256" key="13">
    <source>
        <dbReference type="ARBA" id="ARBA00047283"/>
    </source>
</evidence>
<evidence type="ECO:0000256" key="4">
    <source>
        <dbReference type="ARBA" id="ARBA00012140"/>
    </source>
</evidence>
<dbReference type="InterPro" id="IPR035926">
    <property type="entry name" value="NusB-like_sf"/>
</dbReference>
<keyword evidence="7 14" id="KW-0489">Methyltransferase</keyword>
<sequence length="444" mass="51709">MKDKARFIVVKVLTEIEENKAFSNIKLNQYFKKYDLTSLDRAFATEVLYGTVRWKLRIDYFIQSFLNRNIDTVNLWALNCIRIAVYQIFFMDKIPDFAAVNQSVDICKAKFPKLSGFVNGVLRNILRNKESFNVINESDPIKFMSIKYSHPEWLVRYFTKLFNQEFLEELMMANNQPPKLTIRVNTLKISKDNLREKLLNRGIKVYDGILEECLILEDIGHLEKVPEFIEGLFFIQDQGSMLTSKVLNPLPGQKILDMCAAPGGKTTHLAQLMKNKGEIVAFDIYKHKINLILDNAKRLGINIIKPVLKDATVYMEELNDSFDKILLDAPCSGLGLLRKKPEIRWNIKEEDIFELTKIQKVLLNNASKYVKIGGEIVYSTCTITKEENEDIIEDFLDENKNFELVDISNFVCDKLFIKNDYYLRLYPNLHDTDGFFICKLKRLW</sequence>
<dbReference type="PRINTS" id="PR02008">
    <property type="entry name" value="RCMTFAMILY"/>
</dbReference>
<evidence type="ECO:0000256" key="14">
    <source>
        <dbReference type="PROSITE-ProRule" id="PRU01023"/>
    </source>
</evidence>
<keyword evidence="9 14" id="KW-0949">S-adenosyl-L-methionine</keyword>
<comment type="similarity">
    <text evidence="3 14">Belongs to the class I-like SAM-binding methyltransferase superfamily. RsmB/NOP family.</text>
</comment>
<dbReference type="GO" id="GO:0006355">
    <property type="term" value="P:regulation of DNA-templated transcription"/>
    <property type="evidence" value="ECO:0007669"/>
    <property type="project" value="InterPro"/>
</dbReference>
<proteinExistence type="inferred from homology"/>
<feature type="binding site" evidence="14">
    <location>
        <position position="328"/>
    </location>
    <ligand>
        <name>S-adenosyl-L-methionine</name>
        <dbReference type="ChEBI" id="CHEBI:59789"/>
    </ligand>
</feature>
<evidence type="ECO:0000256" key="5">
    <source>
        <dbReference type="ARBA" id="ARBA00022490"/>
    </source>
</evidence>
<comment type="subcellular location">
    <subcellularLocation>
        <location evidence="2">Cytoplasm</location>
    </subcellularLocation>
</comment>
<dbReference type="InterPro" id="IPR023267">
    <property type="entry name" value="RCMT"/>
</dbReference>
<dbReference type="NCBIfam" id="NF011494">
    <property type="entry name" value="PRK14902.1"/>
    <property type="match status" value="1"/>
</dbReference>
<dbReference type="OrthoDB" id="9810297at2"/>
<dbReference type="PANTHER" id="PTHR22807">
    <property type="entry name" value="NOP2 YEAST -RELATED NOL1/NOP2/FMU SUN DOMAIN-CONTAINING"/>
    <property type="match status" value="1"/>
</dbReference>
<dbReference type="PROSITE" id="PS01153">
    <property type="entry name" value="NOL1_NOP2_SUN"/>
    <property type="match status" value="1"/>
</dbReference>
<dbReference type="SUPFAM" id="SSF48013">
    <property type="entry name" value="NusB-like"/>
    <property type="match status" value="1"/>
</dbReference>
<evidence type="ECO:0000256" key="9">
    <source>
        <dbReference type="ARBA" id="ARBA00022691"/>
    </source>
</evidence>
<keyword evidence="5" id="KW-0963">Cytoplasm</keyword>
<dbReference type="Pfam" id="PF01189">
    <property type="entry name" value="Methyltr_RsmB-F"/>
    <property type="match status" value="1"/>
</dbReference>
<dbReference type="Pfam" id="PF01029">
    <property type="entry name" value="NusB"/>
    <property type="match status" value="1"/>
</dbReference>
<dbReference type="GO" id="GO:0005737">
    <property type="term" value="C:cytoplasm"/>
    <property type="evidence" value="ECO:0007669"/>
    <property type="project" value="UniProtKB-SubCell"/>
</dbReference>
<dbReference type="AlphaFoldDB" id="A0A1H5U0Q0"/>
<dbReference type="InterPro" id="IPR018314">
    <property type="entry name" value="RsmB/NOL1/NOP2-like_CS"/>
</dbReference>
<gene>
    <name evidence="16" type="ORF">SAMN05660865_00739</name>
</gene>
<comment type="function">
    <text evidence="1">Specifically methylates the cytosine at position 967 (m5C967) of 16S rRNA.</text>
</comment>
<dbReference type="SUPFAM" id="SSF53335">
    <property type="entry name" value="S-adenosyl-L-methionine-dependent methyltransferases"/>
    <property type="match status" value="1"/>
</dbReference>
<feature type="active site" description="Nucleophile" evidence="14">
    <location>
        <position position="381"/>
    </location>
</feature>